<dbReference type="AlphaFoldDB" id="A0A1J5PL19"/>
<proteinExistence type="predicted"/>
<name>A0A1J5PL19_9ZZZZ</name>
<protein>
    <submittedName>
        <fullName evidence="1">Uncharacterized protein</fullName>
    </submittedName>
</protein>
<evidence type="ECO:0000313" key="1">
    <source>
        <dbReference type="EMBL" id="OIQ64229.1"/>
    </source>
</evidence>
<sequence length="99" mass="10509">MSACPTNLHPRLDASAAAAFGRLDAAAEAMDQVATQMEAMAALVGARERLRRVDEAPSVEALALTAHEAYGLAQILDLIADQLRQAETEVRGHALRQTG</sequence>
<accession>A0A1J5PL19</accession>
<reference evidence="1" key="1">
    <citation type="submission" date="2016-10" db="EMBL/GenBank/DDBJ databases">
        <title>Sequence of Gallionella enrichment culture.</title>
        <authorList>
            <person name="Poehlein A."/>
            <person name="Muehling M."/>
            <person name="Daniel R."/>
        </authorList>
    </citation>
    <scope>NUCLEOTIDE SEQUENCE</scope>
</reference>
<dbReference type="EMBL" id="MLJW01008303">
    <property type="protein sequence ID" value="OIQ64229.1"/>
    <property type="molecule type" value="Genomic_DNA"/>
</dbReference>
<organism evidence="1">
    <name type="scientific">mine drainage metagenome</name>
    <dbReference type="NCBI Taxonomy" id="410659"/>
    <lineage>
        <taxon>unclassified sequences</taxon>
        <taxon>metagenomes</taxon>
        <taxon>ecological metagenomes</taxon>
    </lineage>
</organism>
<comment type="caution">
    <text evidence="1">The sequence shown here is derived from an EMBL/GenBank/DDBJ whole genome shotgun (WGS) entry which is preliminary data.</text>
</comment>
<gene>
    <name evidence="1" type="ORF">GALL_542200</name>
</gene>